<proteinExistence type="predicted"/>
<accession>A0ACC3T9A6</accession>
<comment type="caution">
    <text evidence="1">The sequence shown here is derived from an EMBL/GenBank/DDBJ whole genome shotgun (WGS) entry which is preliminary data.</text>
</comment>
<keyword evidence="2" id="KW-1185">Reference proteome</keyword>
<evidence type="ECO:0000313" key="2">
    <source>
        <dbReference type="Proteomes" id="UP001433508"/>
    </source>
</evidence>
<organism evidence="1 2">
    <name type="scientific">Lipomyces kononenkoae</name>
    <name type="common">Yeast</name>
    <dbReference type="NCBI Taxonomy" id="34357"/>
    <lineage>
        <taxon>Eukaryota</taxon>
        <taxon>Fungi</taxon>
        <taxon>Dikarya</taxon>
        <taxon>Ascomycota</taxon>
        <taxon>Saccharomycotina</taxon>
        <taxon>Lipomycetes</taxon>
        <taxon>Lipomycetales</taxon>
        <taxon>Lipomycetaceae</taxon>
        <taxon>Lipomyces</taxon>
    </lineage>
</organism>
<name>A0ACC3T9A6_LIPKO</name>
<reference evidence="2" key="1">
    <citation type="journal article" date="2024" name="Front. Bioeng. Biotechnol.">
        <title>Genome-scale model development and genomic sequencing of the oleaginous clade Lipomyces.</title>
        <authorList>
            <person name="Czajka J.J."/>
            <person name="Han Y."/>
            <person name="Kim J."/>
            <person name="Mondo S.J."/>
            <person name="Hofstad B.A."/>
            <person name="Robles A."/>
            <person name="Haridas S."/>
            <person name="Riley R."/>
            <person name="LaButti K."/>
            <person name="Pangilinan J."/>
            <person name="Andreopoulos W."/>
            <person name="Lipzen A."/>
            <person name="Yan J."/>
            <person name="Wang M."/>
            <person name="Ng V."/>
            <person name="Grigoriev I.V."/>
            <person name="Spatafora J.W."/>
            <person name="Magnuson J.K."/>
            <person name="Baker S.E."/>
            <person name="Pomraning K.R."/>
        </authorList>
    </citation>
    <scope>NUCLEOTIDE SEQUENCE [LARGE SCALE GENOMIC DNA]</scope>
    <source>
        <strain evidence="2">CBS 7786</strain>
    </source>
</reference>
<protein>
    <submittedName>
        <fullName evidence="1">Actin-related protein 2/3 complex subunit 3</fullName>
    </submittedName>
</protein>
<dbReference type="Proteomes" id="UP001433508">
    <property type="component" value="Unassembled WGS sequence"/>
</dbReference>
<evidence type="ECO:0000313" key="1">
    <source>
        <dbReference type="EMBL" id="KAK9239482.1"/>
    </source>
</evidence>
<gene>
    <name evidence="1" type="ORF">V1525DRAFT_398211</name>
</gene>
<dbReference type="EMBL" id="MU971346">
    <property type="protein sequence ID" value="KAK9239482.1"/>
    <property type="molecule type" value="Genomic_DNA"/>
</dbReference>
<sequence>MPAYHSTFLSEPDTRVVGNFAVLPLRTKFRGPAYPASEDYDILDEAIDLFRANSFFRNFEIKGPADRALIYGILFISDCLSALSARNATADRNEAGRILNTLALEHFSIPGDAGFPLNSLYSAPRDRVEAELLRGYLSQFRQELAVRLITRVYADGDKPSKYWLAFTRRRFMNKSLS</sequence>